<evidence type="ECO:0000313" key="2">
    <source>
        <dbReference type="Proteomes" id="UP001241377"/>
    </source>
</evidence>
<organism evidence="1 2">
    <name type="scientific">Naganishia cerealis</name>
    <dbReference type="NCBI Taxonomy" id="610337"/>
    <lineage>
        <taxon>Eukaryota</taxon>
        <taxon>Fungi</taxon>
        <taxon>Dikarya</taxon>
        <taxon>Basidiomycota</taxon>
        <taxon>Agaricomycotina</taxon>
        <taxon>Tremellomycetes</taxon>
        <taxon>Filobasidiales</taxon>
        <taxon>Filobasidiaceae</taxon>
        <taxon>Naganishia</taxon>
    </lineage>
</organism>
<evidence type="ECO:0000313" key="1">
    <source>
        <dbReference type="EMBL" id="KAJ9105057.1"/>
    </source>
</evidence>
<keyword evidence="2" id="KW-1185">Reference proteome</keyword>
<comment type="caution">
    <text evidence="1">The sequence shown here is derived from an EMBL/GenBank/DDBJ whole genome shotgun (WGS) entry which is preliminary data.</text>
</comment>
<accession>A0ACC2W1T1</accession>
<gene>
    <name evidence="1" type="ORF">QFC19_003689</name>
</gene>
<dbReference type="EMBL" id="JASBWR010000036">
    <property type="protein sequence ID" value="KAJ9105057.1"/>
    <property type="molecule type" value="Genomic_DNA"/>
</dbReference>
<proteinExistence type="predicted"/>
<sequence length="705" mass="77104">MNDHPSDIIVDHTGLTLTFVYNQRISIWEYHSGWKGLTWKEEGKADVSCTITDSAAWTSSGATNVLSLVFPGGPKLLNTTCNPVDRSIWEKIASGDGPGVPDGWKYLKVTISPLSLNFGGLDYFLATNLLFPGEHVFNADPITTGLHIPRDTLITGNLHKPSATLQSRGLLRGGQSTKTSVTALVERFLAPAGGPILGDYLSALGSTENQMENVEAFLSKYNIDDWTGDELSYITGQRYNSNSTAVSTDNRKVPLLQYEQGLPNIGAVSEEPSFDIRLYGAWYKIDAPFTMKDGDLLVNPQTGKITVQSIETTPTVTEKDGTHTVSFTAGGNSFTMVFDSNIDSSTGNFKLSFTGKVKYPSGSSEDFKGKQYTPAPGDAGLGSGFAKTINILALVGFGVGVFGCLGILQSYLYRREDKKNAIETPEAKARRELTERNNATVKTQLETIHRLMTEMAASRAAQIDPSVSSRLSDSVESVVESSVRESSSAVDFSDLSGESSLASPPFDSILDRSNSAARSEIELQVHANQLAPVVDSLAGWRHSAFLSVAEQRQIAQDAVTPVVQAAQLRLEQSGFVRQKALSVMLDEHAKQQEQRKREKQTELDNLALEASRTAIEQAAAEIAEKRAADKLAAETDPNKKEEEQAALERERADVAKIKDEAERQREAIAARERERDEAARKEKEIEEAREKAERAAEEAKKREEE</sequence>
<reference evidence="1" key="1">
    <citation type="submission" date="2023-04" db="EMBL/GenBank/DDBJ databases">
        <title>Draft Genome sequencing of Naganishia species isolated from polar environments using Oxford Nanopore Technology.</title>
        <authorList>
            <person name="Leo P."/>
            <person name="Venkateswaran K."/>
        </authorList>
    </citation>
    <scope>NUCLEOTIDE SEQUENCE</scope>
    <source>
        <strain evidence="1">MNA-CCFEE 5261</strain>
    </source>
</reference>
<name>A0ACC2W1T1_9TREE</name>
<dbReference type="Proteomes" id="UP001241377">
    <property type="component" value="Unassembled WGS sequence"/>
</dbReference>
<protein>
    <submittedName>
        <fullName evidence="1">Uncharacterized protein</fullName>
    </submittedName>
</protein>